<keyword evidence="2" id="KW-0812">Transmembrane</keyword>
<proteinExistence type="predicted"/>
<evidence type="ECO:0000313" key="3">
    <source>
        <dbReference type="EMBL" id="GAA1966587.1"/>
    </source>
</evidence>
<keyword evidence="2" id="KW-0472">Membrane</keyword>
<dbReference type="Proteomes" id="UP001501116">
    <property type="component" value="Unassembled WGS sequence"/>
</dbReference>
<evidence type="ECO:0000256" key="2">
    <source>
        <dbReference type="SAM" id="Phobius"/>
    </source>
</evidence>
<reference evidence="4" key="1">
    <citation type="journal article" date="2019" name="Int. J. Syst. Evol. Microbiol.">
        <title>The Global Catalogue of Microorganisms (GCM) 10K type strain sequencing project: providing services to taxonomists for standard genome sequencing and annotation.</title>
        <authorList>
            <consortium name="The Broad Institute Genomics Platform"/>
            <consortium name="The Broad Institute Genome Sequencing Center for Infectious Disease"/>
            <person name="Wu L."/>
            <person name="Ma J."/>
        </authorList>
    </citation>
    <scope>NUCLEOTIDE SEQUENCE [LARGE SCALE GENOMIC DNA]</scope>
    <source>
        <strain evidence="4">JCM 14545</strain>
    </source>
</reference>
<accession>A0ABP5CNN7</accession>
<evidence type="ECO:0000256" key="1">
    <source>
        <dbReference type="SAM" id="MobiDB-lite"/>
    </source>
</evidence>
<dbReference type="RefSeq" id="WP_344421697.1">
    <property type="nucleotide sequence ID" value="NZ_BAAANN010000017.1"/>
</dbReference>
<protein>
    <submittedName>
        <fullName evidence="3">Uncharacterized protein</fullName>
    </submittedName>
</protein>
<name>A0ABP5CNN7_9PSEU</name>
<organism evidence="3 4">
    <name type="scientific">Amycolatopsis minnesotensis</name>
    <dbReference type="NCBI Taxonomy" id="337894"/>
    <lineage>
        <taxon>Bacteria</taxon>
        <taxon>Bacillati</taxon>
        <taxon>Actinomycetota</taxon>
        <taxon>Actinomycetes</taxon>
        <taxon>Pseudonocardiales</taxon>
        <taxon>Pseudonocardiaceae</taxon>
        <taxon>Amycolatopsis</taxon>
    </lineage>
</organism>
<sequence>MRGAKSVLEPADRHQTAPTPAPTPESFGVKPKIFAPHPPLVSGGWYQCDDREVAGPGRYPVPRPPDRSAVTALLWATACGPLGLCYLSAAGGLIAAAVAAGVVVVAGTAAALAAIWPVSMVLSLLARRGTGRCTS</sequence>
<feature type="transmembrane region" description="Helical" evidence="2">
    <location>
        <begin position="95"/>
        <end position="118"/>
    </location>
</feature>
<comment type="caution">
    <text evidence="3">The sequence shown here is derived from an EMBL/GenBank/DDBJ whole genome shotgun (WGS) entry which is preliminary data.</text>
</comment>
<feature type="transmembrane region" description="Helical" evidence="2">
    <location>
        <begin position="68"/>
        <end position="89"/>
    </location>
</feature>
<dbReference type="EMBL" id="BAAANN010000017">
    <property type="protein sequence ID" value="GAA1966587.1"/>
    <property type="molecule type" value="Genomic_DNA"/>
</dbReference>
<keyword evidence="2" id="KW-1133">Transmembrane helix</keyword>
<gene>
    <name evidence="3" type="ORF">GCM10009754_43840</name>
</gene>
<evidence type="ECO:0000313" key="4">
    <source>
        <dbReference type="Proteomes" id="UP001501116"/>
    </source>
</evidence>
<feature type="region of interest" description="Disordered" evidence="1">
    <location>
        <begin position="1"/>
        <end position="29"/>
    </location>
</feature>
<keyword evidence="4" id="KW-1185">Reference proteome</keyword>